<organism evidence="1 2">
    <name type="scientific">Araneus ventricosus</name>
    <name type="common">Orbweaver spider</name>
    <name type="synonym">Epeira ventricosa</name>
    <dbReference type="NCBI Taxonomy" id="182803"/>
    <lineage>
        <taxon>Eukaryota</taxon>
        <taxon>Metazoa</taxon>
        <taxon>Ecdysozoa</taxon>
        <taxon>Arthropoda</taxon>
        <taxon>Chelicerata</taxon>
        <taxon>Arachnida</taxon>
        <taxon>Araneae</taxon>
        <taxon>Araneomorphae</taxon>
        <taxon>Entelegynae</taxon>
        <taxon>Araneoidea</taxon>
        <taxon>Araneidae</taxon>
        <taxon>Araneus</taxon>
    </lineage>
</organism>
<comment type="caution">
    <text evidence="1">The sequence shown here is derived from an EMBL/GenBank/DDBJ whole genome shotgun (WGS) entry which is preliminary data.</text>
</comment>
<sequence>MDTPPASWCALSSVYLEKKGRASSTGFFARGTVLKSVSVDSLAFGDVRALNDVSPERSSNLYSTRATTNRCVPMTGGKMHFRQLTTNHWLWKRGLNLQLYPGKKQTNYMCEKFITMKDKLHPCLGVCVRPCSHNQGLGCSSLYLGICCRQEFNQSHRSYEAYTIYNSP</sequence>
<protein>
    <submittedName>
        <fullName evidence="1">Uncharacterized protein</fullName>
    </submittedName>
</protein>
<dbReference type="AlphaFoldDB" id="A0A4Y2LH44"/>
<evidence type="ECO:0000313" key="2">
    <source>
        <dbReference type="Proteomes" id="UP000499080"/>
    </source>
</evidence>
<keyword evidence="2" id="KW-1185">Reference proteome</keyword>
<proteinExistence type="predicted"/>
<dbReference type="EMBL" id="BGPR01005791">
    <property type="protein sequence ID" value="GBN13470.1"/>
    <property type="molecule type" value="Genomic_DNA"/>
</dbReference>
<gene>
    <name evidence="1" type="ORF">AVEN_89272_1</name>
</gene>
<reference evidence="1 2" key="1">
    <citation type="journal article" date="2019" name="Sci. Rep.">
        <title>Orb-weaving spider Araneus ventricosus genome elucidates the spidroin gene catalogue.</title>
        <authorList>
            <person name="Kono N."/>
            <person name="Nakamura H."/>
            <person name="Ohtoshi R."/>
            <person name="Moran D.A.P."/>
            <person name="Shinohara A."/>
            <person name="Yoshida Y."/>
            <person name="Fujiwara M."/>
            <person name="Mori M."/>
            <person name="Tomita M."/>
            <person name="Arakawa K."/>
        </authorList>
    </citation>
    <scope>NUCLEOTIDE SEQUENCE [LARGE SCALE GENOMIC DNA]</scope>
</reference>
<dbReference type="Proteomes" id="UP000499080">
    <property type="component" value="Unassembled WGS sequence"/>
</dbReference>
<evidence type="ECO:0000313" key="1">
    <source>
        <dbReference type="EMBL" id="GBN13470.1"/>
    </source>
</evidence>
<name>A0A4Y2LH44_ARAVE</name>
<accession>A0A4Y2LH44</accession>